<keyword evidence="3" id="KW-0274">FAD</keyword>
<dbReference type="InterPro" id="IPR016166">
    <property type="entry name" value="FAD-bd_PCMH"/>
</dbReference>
<dbReference type="InterPro" id="IPR016208">
    <property type="entry name" value="Ald_Oxase/xanthine_DH-like"/>
</dbReference>
<dbReference type="Gene3D" id="3.30.390.50">
    <property type="entry name" value="CO dehydrogenase flavoprotein, C-terminal domain"/>
    <property type="match status" value="1"/>
</dbReference>
<dbReference type="EMBL" id="VRZA01000002">
    <property type="protein sequence ID" value="TXS95321.1"/>
    <property type="molecule type" value="Genomic_DNA"/>
</dbReference>
<dbReference type="GO" id="GO:0005506">
    <property type="term" value="F:iron ion binding"/>
    <property type="evidence" value="ECO:0007669"/>
    <property type="project" value="InterPro"/>
</dbReference>
<dbReference type="PANTHER" id="PTHR45444:SF3">
    <property type="entry name" value="XANTHINE DEHYDROGENASE"/>
    <property type="match status" value="1"/>
</dbReference>
<dbReference type="Pfam" id="PF00941">
    <property type="entry name" value="FAD_binding_5"/>
    <property type="match status" value="1"/>
</dbReference>
<dbReference type="RefSeq" id="WP_148067232.1">
    <property type="nucleotide sequence ID" value="NZ_VRZA01000002.1"/>
</dbReference>
<evidence type="ECO:0000259" key="6">
    <source>
        <dbReference type="PROSITE" id="PS51085"/>
    </source>
</evidence>
<dbReference type="InterPro" id="IPR006058">
    <property type="entry name" value="2Fe2S_fd_BS"/>
</dbReference>
<dbReference type="SUPFAM" id="SSF54292">
    <property type="entry name" value="2Fe-2S ferredoxin-like"/>
    <property type="match status" value="1"/>
</dbReference>
<dbReference type="EC" id="1.17.1.4" evidence="8"/>
<dbReference type="NCBIfam" id="TIGR02963">
    <property type="entry name" value="xanthine_xdhA"/>
    <property type="match status" value="1"/>
</dbReference>
<dbReference type="SMART" id="SM01092">
    <property type="entry name" value="CO_deh_flav_C"/>
    <property type="match status" value="1"/>
</dbReference>
<dbReference type="InterPro" id="IPR002888">
    <property type="entry name" value="2Fe-2S-bd"/>
</dbReference>
<dbReference type="SUPFAM" id="SSF56176">
    <property type="entry name" value="FAD-binding/transporter-associated domain-like"/>
    <property type="match status" value="1"/>
</dbReference>
<feature type="domain" description="FAD-binding PCMH-type" evidence="7">
    <location>
        <begin position="186"/>
        <end position="359"/>
    </location>
</feature>
<dbReference type="Gene3D" id="3.10.20.30">
    <property type="match status" value="1"/>
</dbReference>
<keyword evidence="5" id="KW-0408">Iron</keyword>
<evidence type="ECO:0000259" key="7">
    <source>
        <dbReference type="PROSITE" id="PS51387"/>
    </source>
</evidence>
<dbReference type="InterPro" id="IPR005107">
    <property type="entry name" value="CO_DH_flav_C"/>
</dbReference>
<dbReference type="Pfam" id="PF01799">
    <property type="entry name" value="Fer2_2"/>
    <property type="match status" value="1"/>
</dbReference>
<reference evidence="8 9" key="1">
    <citation type="submission" date="2019-08" db="EMBL/GenBank/DDBJ databases">
        <title>Parahaliea maris sp. nov., isolated from the surface seawater.</title>
        <authorList>
            <person name="Liu Y."/>
        </authorList>
    </citation>
    <scope>NUCLEOTIDE SEQUENCE [LARGE SCALE GENOMIC DNA]</scope>
    <source>
        <strain evidence="8 9">HSLHS9</strain>
    </source>
</reference>
<feature type="domain" description="2Fe-2S ferredoxin-type" evidence="6">
    <location>
        <begin position="1"/>
        <end position="85"/>
    </location>
</feature>
<evidence type="ECO:0000256" key="3">
    <source>
        <dbReference type="ARBA" id="ARBA00022827"/>
    </source>
</evidence>
<organism evidence="8 9">
    <name type="scientific">Parahaliea maris</name>
    <dbReference type="NCBI Taxonomy" id="2716870"/>
    <lineage>
        <taxon>Bacteria</taxon>
        <taxon>Pseudomonadati</taxon>
        <taxon>Pseudomonadota</taxon>
        <taxon>Gammaproteobacteria</taxon>
        <taxon>Cellvibrionales</taxon>
        <taxon>Halieaceae</taxon>
        <taxon>Parahaliea</taxon>
    </lineage>
</organism>
<dbReference type="AlphaFoldDB" id="A0A5C9A7X0"/>
<protein>
    <submittedName>
        <fullName evidence="8">Xanthine dehydrogenase small subunit</fullName>
        <ecNumber evidence="8">1.17.1.4</ecNumber>
    </submittedName>
</protein>
<dbReference type="PANTHER" id="PTHR45444">
    <property type="entry name" value="XANTHINE DEHYDROGENASE"/>
    <property type="match status" value="1"/>
</dbReference>
<name>A0A5C9A7X0_9GAMM</name>
<dbReference type="Pfam" id="PF00111">
    <property type="entry name" value="Fer2"/>
    <property type="match status" value="1"/>
</dbReference>
<keyword evidence="2" id="KW-0479">Metal-binding</keyword>
<keyword evidence="9" id="KW-1185">Reference proteome</keyword>
<dbReference type="InterPro" id="IPR012675">
    <property type="entry name" value="Beta-grasp_dom_sf"/>
</dbReference>
<comment type="caution">
    <text evidence="8">The sequence shown here is derived from an EMBL/GenBank/DDBJ whole genome shotgun (WGS) entry which is preliminary data.</text>
</comment>
<dbReference type="InterPro" id="IPR001041">
    <property type="entry name" value="2Fe-2S_ferredoxin-type"/>
</dbReference>
<accession>A0A5C9A7X0</accession>
<evidence type="ECO:0000256" key="5">
    <source>
        <dbReference type="ARBA" id="ARBA00023004"/>
    </source>
</evidence>
<evidence type="ECO:0000256" key="4">
    <source>
        <dbReference type="ARBA" id="ARBA00023002"/>
    </source>
</evidence>
<dbReference type="InterPro" id="IPR036318">
    <property type="entry name" value="FAD-bd_PCMH-like_sf"/>
</dbReference>
<dbReference type="InterPro" id="IPR002346">
    <property type="entry name" value="Mopterin_DH_FAD-bd"/>
</dbReference>
<dbReference type="GO" id="GO:0071949">
    <property type="term" value="F:FAD binding"/>
    <property type="evidence" value="ECO:0007669"/>
    <property type="project" value="InterPro"/>
</dbReference>
<dbReference type="InterPro" id="IPR036884">
    <property type="entry name" value="2Fe-2S-bd_dom_sf"/>
</dbReference>
<evidence type="ECO:0000313" key="9">
    <source>
        <dbReference type="Proteomes" id="UP000321039"/>
    </source>
</evidence>
<proteinExistence type="predicted"/>
<keyword evidence="1" id="KW-0285">Flavoprotein</keyword>
<evidence type="ECO:0000313" key="8">
    <source>
        <dbReference type="EMBL" id="TXS95321.1"/>
    </source>
</evidence>
<dbReference type="InterPro" id="IPR036010">
    <property type="entry name" value="2Fe-2S_ferredoxin-like_sf"/>
</dbReference>
<dbReference type="InterPro" id="IPR014307">
    <property type="entry name" value="Xanthine_DH_ssu"/>
</dbReference>
<dbReference type="Gene3D" id="3.30.465.10">
    <property type="match status" value="1"/>
</dbReference>
<dbReference type="PROSITE" id="PS00197">
    <property type="entry name" value="2FE2S_FER_1"/>
    <property type="match status" value="1"/>
</dbReference>
<sequence>MIRFLLNNELQEVDQVAPCTTVLDYLRDHLGRTGTKEGCASGDCGACTVVVAAPEHGRLHYRSLNACITPLGNLHGHQLLTVEDLASEDRLHPVQQAMVDCHGSQCGFCTPGFVMSMFAHRKNHAVPEREEILESLGGNLCRCTGYRPIVEAAVQMYDPAIEDAFSAGESAVAERLTALAAAPGSLHLAQQSYHAPTTLEELATLLTNHADARLVAGATDLALEFTQALKPSDRLVFTGCVPELLRLEEKEGYLEIGAAVTYSRCQATLSAHWPALRELLARLGSQQIRNQGTVGGNIANASPIGDMPPVLIALEATLVLRKGATIRELAIDAFFKAYRQTALEPGEFIEAIRIPLPHEGDLFQVYKVSKRLDDDISTVCAAFRLTLQGEGETITAARIAFGGMAEIPRRAAAAEAALTGQAFNEQTLEQACLALHGDFTPISDFRSSAAYRSEVAANLLRRLWLSQQLSPAQLQVTHYA</sequence>
<dbReference type="Proteomes" id="UP000321039">
    <property type="component" value="Unassembled WGS sequence"/>
</dbReference>
<dbReference type="PIRSF" id="PIRSF036557">
    <property type="entry name" value="XdhA_RC"/>
    <property type="match status" value="1"/>
</dbReference>
<dbReference type="Pfam" id="PF03450">
    <property type="entry name" value="CO_deh_flav_C"/>
    <property type="match status" value="1"/>
</dbReference>
<dbReference type="SUPFAM" id="SSF47741">
    <property type="entry name" value="CO dehydrogenase ISP C-domain like"/>
    <property type="match status" value="1"/>
</dbReference>
<keyword evidence="4 8" id="KW-0560">Oxidoreductase</keyword>
<dbReference type="PROSITE" id="PS51085">
    <property type="entry name" value="2FE2S_FER_2"/>
    <property type="match status" value="1"/>
</dbReference>
<dbReference type="GO" id="GO:0051537">
    <property type="term" value="F:2 iron, 2 sulfur cluster binding"/>
    <property type="evidence" value="ECO:0007669"/>
    <property type="project" value="InterPro"/>
</dbReference>
<dbReference type="SUPFAM" id="SSF55447">
    <property type="entry name" value="CO dehydrogenase flavoprotein C-terminal domain-like"/>
    <property type="match status" value="1"/>
</dbReference>
<dbReference type="PROSITE" id="PS51387">
    <property type="entry name" value="FAD_PCMH"/>
    <property type="match status" value="1"/>
</dbReference>
<evidence type="ECO:0000256" key="2">
    <source>
        <dbReference type="ARBA" id="ARBA00022723"/>
    </source>
</evidence>
<dbReference type="InterPro" id="IPR016169">
    <property type="entry name" value="FAD-bd_PCMH_sub2"/>
</dbReference>
<dbReference type="InterPro" id="IPR016167">
    <property type="entry name" value="FAD-bd_PCMH_sub1"/>
</dbReference>
<dbReference type="InterPro" id="IPR036683">
    <property type="entry name" value="CO_DH_flav_C_dom_sf"/>
</dbReference>
<dbReference type="GO" id="GO:0004854">
    <property type="term" value="F:xanthine dehydrogenase activity"/>
    <property type="evidence" value="ECO:0007669"/>
    <property type="project" value="UniProtKB-EC"/>
</dbReference>
<dbReference type="InterPro" id="IPR012175">
    <property type="entry name" value="Xanth_DH_ssu_bac"/>
</dbReference>
<dbReference type="CDD" id="cd00207">
    <property type="entry name" value="fer2"/>
    <property type="match status" value="1"/>
</dbReference>
<evidence type="ECO:0000256" key="1">
    <source>
        <dbReference type="ARBA" id="ARBA00022630"/>
    </source>
</evidence>
<dbReference type="Gene3D" id="3.30.43.10">
    <property type="entry name" value="Uridine Diphospho-n-acetylenolpyruvylglucosamine Reductase, domain 2"/>
    <property type="match status" value="1"/>
</dbReference>
<gene>
    <name evidence="8" type="primary">xdhA</name>
    <name evidence="8" type="ORF">FV139_05325</name>
</gene>
<dbReference type="Gene3D" id="1.10.150.120">
    <property type="entry name" value="[2Fe-2S]-binding domain"/>
    <property type="match status" value="1"/>
</dbReference>